<comment type="caution">
    <text evidence="3">The sequence shown here is derived from an EMBL/GenBank/DDBJ whole genome shotgun (WGS) entry which is preliminary data.</text>
</comment>
<evidence type="ECO:0000256" key="1">
    <source>
        <dbReference type="ARBA" id="ARBA00007169"/>
    </source>
</evidence>
<comment type="similarity">
    <text evidence="1">Belongs to the thioesterase family.</text>
</comment>
<dbReference type="Gene3D" id="3.40.50.1820">
    <property type="entry name" value="alpha/beta hydrolase"/>
    <property type="match status" value="1"/>
</dbReference>
<evidence type="ECO:0000259" key="2">
    <source>
        <dbReference type="Pfam" id="PF00975"/>
    </source>
</evidence>
<keyword evidence="4" id="KW-1185">Reference proteome</keyword>
<name>A0A964UN48_9ACTN</name>
<dbReference type="InterPro" id="IPR012223">
    <property type="entry name" value="TEII"/>
</dbReference>
<evidence type="ECO:0000313" key="4">
    <source>
        <dbReference type="Proteomes" id="UP000598297"/>
    </source>
</evidence>
<proteinExistence type="inferred from homology"/>
<accession>A0A964UN48</accession>
<reference evidence="3" key="1">
    <citation type="submission" date="2020-01" db="EMBL/GenBank/DDBJ databases">
        <title>Whole-genome analyses of novel actinobacteria.</title>
        <authorList>
            <person name="Sahin N."/>
        </authorList>
    </citation>
    <scope>NUCLEOTIDE SEQUENCE</scope>
    <source>
        <strain evidence="3">YC537</strain>
    </source>
</reference>
<sequence>MTWLQRMSPRPEAEQRLVCFPHAGGTAAFYAPWDRLCSRSEVHAVCYPGRARRAHEPFATDLRRMAHDIARDIARATRPLTDRPLVFFGHSMGAWVAFEAARYLEHVGVAVSHLFVSGARGPHTRKGTLTQAALRDDAAIVEEIVALGGVHPELLAEPALLKRVFPYVVADIHMADSYAHRPGPPLHCPITALAAADDPIAAPHDVASWARQTRGAFRAHKVPGDHFYLDAEPPVALVEAHHAATAEPAHT</sequence>
<dbReference type="GO" id="GO:0016787">
    <property type="term" value="F:hydrolase activity"/>
    <property type="evidence" value="ECO:0007669"/>
    <property type="project" value="UniProtKB-KW"/>
</dbReference>
<dbReference type="OrthoDB" id="8480037at2"/>
<evidence type="ECO:0000313" key="3">
    <source>
        <dbReference type="EMBL" id="NBE49982.1"/>
    </source>
</evidence>
<keyword evidence="3" id="KW-0378">Hydrolase</keyword>
<dbReference type="EMBL" id="JAAAHS010000002">
    <property type="protein sequence ID" value="NBE49982.1"/>
    <property type="molecule type" value="Genomic_DNA"/>
</dbReference>
<dbReference type="AlphaFoldDB" id="A0A964UN48"/>
<dbReference type="InterPro" id="IPR001031">
    <property type="entry name" value="Thioesterase"/>
</dbReference>
<protein>
    <submittedName>
        <fullName evidence="3">Alpha/beta fold hydrolase</fullName>
    </submittedName>
</protein>
<dbReference type="InterPro" id="IPR029058">
    <property type="entry name" value="AB_hydrolase_fold"/>
</dbReference>
<dbReference type="PANTHER" id="PTHR11487">
    <property type="entry name" value="THIOESTERASE"/>
    <property type="match status" value="1"/>
</dbReference>
<feature type="domain" description="Thioesterase" evidence="2">
    <location>
        <begin position="16"/>
        <end position="243"/>
    </location>
</feature>
<dbReference type="GO" id="GO:0008610">
    <property type="term" value="P:lipid biosynthetic process"/>
    <property type="evidence" value="ECO:0007669"/>
    <property type="project" value="TreeGrafter"/>
</dbReference>
<dbReference type="PANTHER" id="PTHR11487:SF0">
    <property type="entry name" value="S-ACYL FATTY ACID SYNTHASE THIOESTERASE, MEDIUM CHAIN"/>
    <property type="match status" value="1"/>
</dbReference>
<dbReference type="Pfam" id="PF00975">
    <property type="entry name" value="Thioesterase"/>
    <property type="match status" value="1"/>
</dbReference>
<dbReference type="Proteomes" id="UP000598297">
    <property type="component" value="Unassembled WGS sequence"/>
</dbReference>
<gene>
    <name evidence="3" type="ORF">GUY60_00765</name>
</gene>
<organism evidence="3 4">
    <name type="scientific">Streptomyces boluensis</name>
    <dbReference type="NCBI Taxonomy" id="1775135"/>
    <lineage>
        <taxon>Bacteria</taxon>
        <taxon>Bacillati</taxon>
        <taxon>Actinomycetota</taxon>
        <taxon>Actinomycetes</taxon>
        <taxon>Kitasatosporales</taxon>
        <taxon>Streptomycetaceae</taxon>
        <taxon>Streptomyces</taxon>
    </lineage>
</organism>
<dbReference type="SUPFAM" id="SSF53474">
    <property type="entry name" value="alpha/beta-Hydrolases"/>
    <property type="match status" value="1"/>
</dbReference>